<reference evidence="2 3" key="1">
    <citation type="submission" date="2018-10" db="EMBL/GenBank/DDBJ databases">
        <title>Genome-guide identification and characterization of bacteria that degrade polycyclic aromatic hydrocarbons and resist hexavalent chromium simultaneously.</title>
        <authorList>
            <person name="Feng H."/>
        </authorList>
    </citation>
    <scope>NUCLEOTIDE SEQUENCE [LARGE SCALE GENOMIC DNA]</scope>
    <source>
        <strain evidence="2 3">J015</strain>
    </source>
</reference>
<keyword evidence="1" id="KW-1133">Transmembrane helix</keyword>
<dbReference type="RefSeq" id="WP_120691186.1">
    <property type="nucleotide sequence ID" value="NZ_RBNH01000001.1"/>
</dbReference>
<dbReference type="Proteomes" id="UP000273159">
    <property type="component" value="Unassembled WGS sequence"/>
</dbReference>
<evidence type="ECO:0000313" key="2">
    <source>
        <dbReference type="EMBL" id="RKO27501.1"/>
    </source>
</evidence>
<evidence type="ECO:0000256" key="1">
    <source>
        <dbReference type="SAM" id="Phobius"/>
    </source>
</evidence>
<protein>
    <submittedName>
        <fullName evidence="2">Uncharacterized protein</fullName>
    </submittedName>
</protein>
<evidence type="ECO:0000313" key="3">
    <source>
        <dbReference type="Proteomes" id="UP000273159"/>
    </source>
</evidence>
<organism evidence="2 3">
    <name type="scientific">Pseudarthrobacter phenanthrenivorans</name>
    <name type="common">Arthrobacter phenanthrenivorans</name>
    <dbReference type="NCBI Taxonomy" id="361575"/>
    <lineage>
        <taxon>Bacteria</taxon>
        <taxon>Bacillati</taxon>
        <taxon>Actinomycetota</taxon>
        <taxon>Actinomycetes</taxon>
        <taxon>Micrococcales</taxon>
        <taxon>Micrococcaceae</taxon>
        <taxon>Pseudarthrobacter</taxon>
    </lineage>
</organism>
<dbReference type="EMBL" id="RBNH01000001">
    <property type="protein sequence ID" value="RKO27501.1"/>
    <property type="molecule type" value="Genomic_DNA"/>
</dbReference>
<feature type="transmembrane region" description="Helical" evidence="1">
    <location>
        <begin position="36"/>
        <end position="57"/>
    </location>
</feature>
<name>A0A3B0G0Q1_PSEPS</name>
<proteinExistence type="predicted"/>
<comment type="caution">
    <text evidence="2">The sequence shown here is derived from an EMBL/GenBank/DDBJ whole genome shotgun (WGS) entry which is preliminary data.</text>
</comment>
<accession>A0A3B0G0Q1</accession>
<reference evidence="3" key="2">
    <citation type="submission" date="2018-10" db="EMBL/GenBank/DDBJ databases">
        <authorList>
            <person name="Wang Y."/>
            <person name="Wang J."/>
            <person name="Yang X."/>
            <person name="Wang Z."/>
            <person name="Huang Y."/>
        </authorList>
    </citation>
    <scope>NUCLEOTIDE SEQUENCE [LARGE SCALE GENOMIC DNA]</scope>
    <source>
        <strain evidence="3">J015</strain>
    </source>
</reference>
<keyword evidence="1" id="KW-0472">Membrane</keyword>
<gene>
    <name evidence="2" type="ORF">D7Z96_00755</name>
</gene>
<keyword evidence="1" id="KW-0812">Transmembrane</keyword>
<sequence>MGAVTAAVWSLVAAAGAALAVSAPFGALIHGGQYLAGHVLLGLGLGQLAVAALRYAARRIIRKAASRPAPVSLSTGPAVEAAPAGQAPVRVPAGTPETATVTVLRPRPAAAAPLRGRHAA</sequence>
<dbReference type="AlphaFoldDB" id="A0A3B0G0Q1"/>